<protein>
    <recommendedName>
        <fullName evidence="2">SPW repeat-containing integral membrane domain-containing protein</fullName>
    </recommendedName>
</protein>
<feature type="transmembrane region" description="Helical" evidence="1">
    <location>
        <begin position="7"/>
        <end position="26"/>
    </location>
</feature>
<evidence type="ECO:0000313" key="4">
    <source>
        <dbReference type="Proteomes" id="UP000198531"/>
    </source>
</evidence>
<dbReference type="EMBL" id="FOYT01000002">
    <property type="protein sequence ID" value="SFR61151.1"/>
    <property type="molecule type" value="Genomic_DNA"/>
</dbReference>
<accession>A0A1I6I374</accession>
<name>A0A1I6I374_9EURY</name>
<keyword evidence="1" id="KW-0812">Transmembrane</keyword>
<evidence type="ECO:0000313" key="3">
    <source>
        <dbReference type="EMBL" id="SFR61151.1"/>
    </source>
</evidence>
<proteinExistence type="predicted"/>
<dbReference type="InterPro" id="IPR005530">
    <property type="entry name" value="SPW"/>
</dbReference>
<keyword evidence="1" id="KW-0472">Membrane</keyword>
<feature type="domain" description="SPW repeat-containing integral membrane" evidence="2">
    <location>
        <begin position="7"/>
        <end position="103"/>
    </location>
</feature>
<dbReference type="Pfam" id="PF03779">
    <property type="entry name" value="SPW"/>
    <property type="match status" value="1"/>
</dbReference>
<reference evidence="4" key="1">
    <citation type="submission" date="2016-10" db="EMBL/GenBank/DDBJ databases">
        <authorList>
            <person name="Varghese N."/>
            <person name="Submissions S."/>
        </authorList>
    </citation>
    <scope>NUCLEOTIDE SEQUENCE [LARGE SCALE GENOMIC DNA]</scope>
    <source>
        <strain evidence="4">CGMCC 1.7736</strain>
    </source>
</reference>
<keyword evidence="4" id="KW-1185">Reference proteome</keyword>
<dbReference type="AlphaFoldDB" id="A0A1I6I374"/>
<dbReference type="OrthoDB" id="169701at2157"/>
<gene>
    <name evidence="3" type="ORF">SAMN04487947_2805</name>
</gene>
<organism evidence="3 4">
    <name type="scientific">Halogeometricum rufum</name>
    <dbReference type="NCBI Taxonomy" id="553469"/>
    <lineage>
        <taxon>Archaea</taxon>
        <taxon>Methanobacteriati</taxon>
        <taxon>Methanobacteriota</taxon>
        <taxon>Stenosarchaea group</taxon>
        <taxon>Halobacteria</taxon>
        <taxon>Halobacteriales</taxon>
        <taxon>Haloferacaceae</taxon>
        <taxon>Halogeometricum</taxon>
    </lineage>
</organism>
<feature type="transmembrane region" description="Helical" evidence="1">
    <location>
        <begin position="32"/>
        <end position="52"/>
    </location>
</feature>
<dbReference type="STRING" id="553469.SAMN04487947_2805"/>
<dbReference type="Proteomes" id="UP000198531">
    <property type="component" value="Unassembled WGS sequence"/>
</dbReference>
<evidence type="ECO:0000259" key="2">
    <source>
        <dbReference type="Pfam" id="PF03779"/>
    </source>
</evidence>
<sequence>MSDSAQWVSIVSALFGAWLVASAFVFDLVGATYWNGIVVGAAVVLLAGYSAYRSRVTGTGNAWSSGLAALLGLWAMAAPVVYEAATTTTWSSVASGAAIAVLSGYEAYEARTATGASGAESPGV</sequence>
<evidence type="ECO:0000256" key="1">
    <source>
        <dbReference type="SAM" id="Phobius"/>
    </source>
</evidence>
<feature type="transmembrane region" description="Helical" evidence="1">
    <location>
        <begin position="64"/>
        <end position="82"/>
    </location>
</feature>
<keyword evidence="1" id="KW-1133">Transmembrane helix</keyword>